<keyword evidence="3" id="KW-1185">Reference proteome</keyword>
<accession>A0A098LN14</accession>
<organism evidence="2 3">
    <name type="scientific">Jejuia pallidilutea</name>
    <dbReference type="NCBI Taxonomy" id="504487"/>
    <lineage>
        <taxon>Bacteria</taxon>
        <taxon>Pseudomonadati</taxon>
        <taxon>Bacteroidota</taxon>
        <taxon>Flavobacteriia</taxon>
        <taxon>Flavobacteriales</taxon>
        <taxon>Flavobacteriaceae</taxon>
        <taxon>Jejuia</taxon>
    </lineage>
</organism>
<keyword evidence="1" id="KW-0472">Membrane</keyword>
<name>A0A098LN14_9FLAO</name>
<dbReference type="EMBL" id="BBNY01000002">
    <property type="protein sequence ID" value="GAL88366.1"/>
    <property type="molecule type" value="Genomic_DNA"/>
</dbReference>
<evidence type="ECO:0000313" key="2">
    <source>
        <dbReference type="EMBL" id="GAL88366.1"/>
    </source>
</evidence>
<dbReference type="RefSeq" id="WP_052417933.1">
    <property type="nucleotide sequence ID" value="NZ_BBNR01000012.1"/>
</dbReference>
<comment type="caution">
    <text evidence="2">The sequence shown here is derived from an EMBL/GenBank/DDBJ whole genome shotgun (WGS) entry which is preliminary data.</text>
</comment>
<reference evidence="3" key="1">
    <citation type="journal article" date="2014" name="Genome Announc.">
        <title>Draft Genome Sequence of Marine Flavobacterium Jejuia pallidilutea Strain 11shimoA1 and Pigmentation Mutants.</title>
        <authorList>
            <person name="Takatani N."/>
            <person name="Nakanishi M."/>
            <person name="Meirelles P."/>
            <person name="Mino S."/>
            <person name="Suda W."/>
            <person name="Oshima K."/>
            <person name="Hattori M."/>
            <person name="Ohkuma M."/>
            <person name="Hosokawa M."/>
            <person name="Miyashita K."/>
            <person name="Thompson F.L."/>
            <person name="Niwa A."/>
            <person name="Sawabe T."/>
            <person name="Sawabe T."/>
        </authorList>
    </citation>
    <scope>NUCLEOTIDE SEQUENCE [LARGE SCALE GENOMIC DNA]</scope>
    <source>
        <strain evidence="3">JCM 19538</strain>
    </source>
</reference>
<gene>
    <name evidence="2" type="ORF">JCM19538_1692</name>
</gene>
<evidence type="ECO:0008006" key="4">
    <source>
        <dbReference type="Google" id="ProtNLM"/>
    </source>
</evidence>
<dbReference type="AlphaFoldDB" id="A0A098LN14"/>
<dbReference type="Proteomes" id="UP000030184">
    <property type="component" value="Unassembled WGS sequence"/>
</dbReference>
<feature type="transmembrane region" description="Helical" evidence="1">
    <location>
        <begin position="9"/>
        <end position="29"/>
    </location>
</feature>
<keyword evidence="1" id="KW-0812">Transmembrane</keyword>
<keyword evidence="1" id="KW-1133">Transmembrane helix</keyword>
<sequence length="240" mass="27006">MNLSNQHKALLITLLITGTVVLSVFNLSLKKQNESIAESYYEIEPEKELTEDEIKIIKALEQQNNTKAETNKAFNETKKNKHFAEAYKPIAPPEDYEPRSSNIENYDAVERYKSKYKNANPEKLKREDLSSFSKVNDLLKKQMGEGANTKSTVSYSLKNRDDIYIPIPVYLCETSGKIVVNITVNSSGNVIDAYTNTSSTSSNECLIEHALQYAKASKFSPDASKKTQIGAITFNFIGKR</sequence>
<evidence type="ECO:0000313" key="3">
    <source>
        <dbReference type="Proteomes" id="UP000030184"/>
    </source>
</evidence>
<proteinExistence type="predicted"/>
<evidence type="ECO:0000256" key="1">
    <source>
        <dbReference type="SAM" id="Phobius"/>
    </source>
</evidence>
<protein>
    <recommendedName>
        <fullName evidence="4">TonB family protein</fullName>
    </recommendedName>
</protein>